<accession>A0A5R9F5I9</accession>
<comment type="caution">
    <text evidence="2">The sequence shown here is derived from an EMBL/GenBank/DDBJ whole genome shotgun (WGS) entry which is preliminary data.</text>
</comment>
<evidence type="ECO:0000259" key="1">
    <source>
        <dbReference type="Pfam" id="PF14534"/>
    </source>
</evidence>
<dbReference type="InterPro" id="IPR027843">
    <property type="entry name" value="DUF4440"/>
</dbReference>
<evidence type="ECO:0000313" key="3">
    <source>
        <dbReference type="Proteomes" id="UP000308230"/>
    </source>
</evidence>
<dbReference type="Gene3D" id="3.10.450.50">
    <property type="match status" value="1"/>
</dbReference>
<proteinExistence type="predicted"/>
<evidence type="ECO:0000313" key="2">
    <source>
        <dbReference type="EMBL" id="TLS36908.1"/>
    </source>
</evidence>
<name>A0A5R9F5I9_9BACL</name>
<dbReference type="AlphaFoldDB" id="A0A5R9F5I9"/>
<gene>
    <name evidence="2" type="ORF">FCL54_13205</name>
</gene>
<dbReference type="OrthoDB" id="2864533at2"/>
<dbReference type="Pfam" id="PF14534">
    <property type="entry name" value="DUF4440"/>
    <property type="match status" value="1"/>
</dbReference>
<sequence length="125" mass="14845">MEDFKEILNDYYNAWNQAFKSKDEKAIRAFMSKHFVGYWGRSGMESPYTYDYNYDIKSVLNQYDNAVKSIESEAIKYRKEGEEIVVNGTETNLINGTTNHAVCMLVWRKEGDEWKILREYIELEK</sequence>
<dbReference type="RefSeq" id="WP_138127105.1">
    <property type="nucleotide sequence ID" value="NZ_SWLG01000008.1"/>
</dbReference>
<keyword evidence="3" id="KW-1185">Reference proteome</keyword>
<feature type="domain" description="DUF4440" evidence="1">
    <location>
        <begin position="12"/>
        <end position="116"/>
    </location>
</feature>
<dbReference type="EMBL" id="SWLG01000008">
    <property type="protein sequence ID" value="TLS36908.1"/>
    <property type="molecule type" value="Genomic_DNA"/>
</dbReference>
<dbReference type="Proteomes" id="UP000308230">
    <property type="component" value="Unassembled WGS sequence"/>
</dbReference>
<dbReference type="SUPFAM" id="SSF54427">
    <property type="entry name" value="NTF2-like"/>
    <property type="match status" value="1"/>
</dbReference>
<protein>
    <submittedName>
        <fullName evidence="2">Nuclear transport factor 2 family protein</fullName>
    </submittedName>
</protein>
<organism evidence="2 3">
    <name type="scientific">Exobacillus caeni</name>
    <dbReference type="NCBI Taxonomy" id="2574798"/>
    <lineage>
        <taxon>Bacteria</taxon>
        <taxon>Bacillati</taxon>
        <taxon>Bacillota</taxon>
        <taxon>Bacilli</taxon>
        <taxon>Bacillales</taxon>
        <taxon>Guptibacillaceae</taxon>
        <taxon>Exobacillus</taxon>
    </lineage>
</organism>
<dbReference type="InterPro" id="IPR032710">
    <property type="entry name" value="NTF2-like_dom_sf"/>
</dbReference>
<reference evidence="2 3" key="1">
    <citation type="submission" date="2019-04" db="EMBL/GenBank/DDBJ databases">
        <title>Bacillus caeni sp. nov., a bacterium isolated from mangrove sediment.</title>
        <authorList>
            <person name="Huang H."/>
            <person name="Mo K."/>
            <person name="Hu Y."/>
        </authorList>
    </citation>
    <scope>NUCLEOTIDE SEQUENCE [LARGE SCALE GENOMIC DNA]</scope>
    <source>
        <strain evidence="2 3">HB172195</strain>
    </source>
</reference>